<proteinExistence type="predicted"/>
<evidence type="ECO:0000313" key="3">
    <source>
        <dbReference type="Proteomes" id="UP000677126"/>
    </source>
</evidence>
<evidence type="ECO:0000259" key="1">
    <source>
        <dbReference type="Pfam" id="PF12697"/>
    </source>
</evidence>
<sequence length="264" mass="28156">MTRRPILFPCAEQRLAGTLDLADGTTALLIVSGGNETRAGAWDGQAALAARIAEAGYPVLRFDRRGVGDSEGANGGFRTGGPDIKAALQALRRQCPQVARIVAFGNCDGAAALMLTRAQGCDALVLSNPWTSEGEEETAHSPDATRAHYRGRLTDPAAIRRLLSGKVRLGGLVRSLITALRPAPVAGGLVGEFATGIATFHGPIRFLVAERDRTGQTFLGRWNKADPRIHRCPGASHSYVEPHAQDWLFAQILEVLRETGRSTG</sequence>
<name>A0ABX8E2G3_9SPHN</name>
<dbReference type="Gene3D" id="3.40.50.1820">
    <property type="entry name" value="alpha/beta hydrolase"/>
    <property type="match status" value="1"/>
</dbReference>
<dbReference type="Proteomes" id="UP000677126">
    <property type="component" value="Chromosome"/>
</dbReference>
<dbReference type="InterPro" id="IPR017531">
    <property type="entry name" value="Hydrolase-1_PEP"/>
</dbReference>
<reference evidence="2 3" key="1">
    <citation type="journal article" date="2021" name="Int. J. Syst. Evol. Microbiol.">
        <title>Novosphingobium decolorationis sp. nov., an aniline blue-decolourizing bacterium isolated from East Pacific sediment.</title>
        <authorList>
            <person name="Chen X."/>
            <person name="Dong B."/>
            <person name="Chen T."/>
            <person name="Ren N."/>
            <person name="Wang J."/>
            <person name="Xu Y."/>
            <person name="Yang J."/>
            <person name="Zhu S."/>
            <person name="Chen J."/>
        </authorList>
    </citation>
    <scope>NUCLEOTIDE SEQUENCE [LARGE SCALE GENOMIC DNA]</scope>
    <source>
        <strain evidence="2 3">502str22</strain>
    </source>
</reference>
<dbReference type="Pfam" id="PF12697">
    <property type="entry name" value="Abhydrolase_6"/>
    <property type="match status" value="1"/>
</dbReference>
<dbReference type="RefSeq" id="WP_213501531.1">
    <property type="nucleotide sequence ID" value="NZ_CP054856.1"/>
</dbReference>
<dbReference type="NCBIfam" id="TIGR03100">
    <property type="entry name" value="hydr1_PEP"/>
    <property type="match status" value="1"/>
</dbReference>
<keyword evidence="3" id="KW-1185">Reference proteome</keyword>
<dbReference type="InterPro" id="IPR000073">
    <property type="entry name" value="AB_hydrolase_1"/>
</dbReference>
<gene>
    <name evidence="2" type="ORF">HT578_00705</name>
</gene>
<dbReference type="InterPro" id="IPR029058">
    <property type="entry name" value="AB_hydrolase_fold"/>
</dbReference>
<evidence type="ECO:0000313" key="2">
    <source>
        <dbReference type="EMBL" id="QVM82415.1"/>
    </source>
</evidence>
<organism evidence="2 3">
    <name type="scientific">Novosphingobium decolorationis</name>
    <dbReference type="NCBI Taxonomy" id="2698673"/>
    <lineage>
        <taxon>Bacteria</taxon>
        <taxon>Pseudomonadati</taxon>
        <taxon>Pseudomonadota</taxon>
        <taxon>Alphaproteobacteria</taxon>
        <taxon>Sphingomonadales</taxon>
        <taxon>Sphingomonadaceae</taxon>
        <taxon>Novosphingobium</taxon>
    </lineage>
</organism>
<dbReference type="SUPFAM" id="SSF53474">
    <property type="entry name" value="alpha/beta-Hydrolases"/>
    <property type="match status" value="1"/>
</dbReference>
<keyword evidence="2" id="KW-0378">Hydrolase</keyword>
<dbReference type="GO" id="GO:0016787">
    <property type="term" value="F:hydrolase activity"/>
    <property type="evidence" value="ECO:0007669"/>
    <property type="project" value="UniProtKB-KW"/>
</dbReference>
<accession>A0ABX8E2G3</accession>
<dbReference type="EMBL" id="CP054856">
    <property type="protein sequence ID" value="QVM82415.1"/>
    <property type="molecule type" value="Genomic_DNA"/>
</dbReference>
<feature type="domain" description="AB hydrolase-1" evidence="1">
    <location>
        <begin position="29"/>
        <end position="248"/>
    </location>
</feature>
<protein>
    <submittedName>
        <fullName evidence="2">Hydrolase 1, exosortase A system-associated</fullName>
    </submittedName>
</protein>